<dbReference type="Proteomes" id="UP000009026">
    <property type="component" value="Chromosome"/>
</dbReference>
<dbReference type="PATRIC" id="fig|1297742.4.peg.3225"/>
<protein>
    <submittedName>
        <fullName evidence="2">Uncharacterized protein</fullName>
    </submittedName>
</protein>
<evidence type="ECO:0000313" key="2">
    <source>
        <dbReference type="EMBL" id="AKQ66284.1"/>
    </source>
</evidence>
<name>A0A0H4WTZ4_9BACT</name>
<dbReference type="KEGG" id="mym:A176_003196"/>
<reference evidence="2 3" key="1">
    <citation type="journal article" date="2016" name="PLoS ONE">
        <title>Complete Genome Sequence and Comparative Genomics of a Novel Myxobacterium Myxococcus hansupus.</title>
        <authorList>
            <person name="Sharma G."/>
            <person name="Narwani T."/>
            <person name="Subramanian S."/>
        </authorList>
    </citation>
    <scope>NUCLEOTIDE SEQUENCE [LARGE SCALE GENOMIC DNA]</scope>
    <source>
        <strain evidence="3">mixupus</strain>
    </source>
</reference>
<dbReference type="EMBL" id="CP012109">
    <property type="protein sequence ID" value="AKQ66284.1"/>
    <property type="molecule type" value="Genomic_DNA"/>
</dbReference>
<evidence type="ECO:0000313" key="3">
    <source>
        <dbReference type="Proteomes" id="UP000009026"/>
    </source>
</evidence>
<feature type="compositionally biased region" description="Basic and acidic residues" evidence="1">
    <location>
        <begin position="87"/>
        <end position="110"/>
    </location>
</feature>
<sequence>MLPTPLRPTRIRRHPVLQAHPHAHNLHPRPPAAKPVRLRETGPFPAIRMHGAGASSMPFGGGGRSECFRAVAHRLRRPVVQGRKTLQRAERRSGTYSRARADAGRRATGH</sequence>
<evidence type="ECO:0000256" key="1">
    <source>
        <dbReference type="SAM" id="MobiDB-lite"/>
    </source>
</evidence>
<dbReference type="AlphaFoldDB" id="A0A0H4WTZ4"/>
<keyword evidence="3" id="KW-1185">Reference proteome</keyword>
<feature type="region of interest" description="Disordered" evidence="1">
    <location>
        <begin position="82"/>
        <end position="110"/>
    </location>
</feature>
<accession>A0A0H4WTZ4</accession>
<proteinExistence type="predicted"/>
<organism evidence="2 3">
    <name type="scientific">Pseudomyxococcus hansupus</name>
    <dbReference type="NCBI Taxonomy" id="1297742"/>
    <lineage>
        <taxon>Bacteria</taxon>
        <taxon>Pseudomonadati</taxon>
        <taxon>Myxococcota</taxon>
        <taxon>Myxococcia</taxon>
        <taxon>Myxococcales</taxon>
        <taxon>Cystobacterineae</taxon>
        <taxon>Myxococcaceae</taxon>
        <taxon>Pseudomyxococcus</taxon>
    </lineage>
</organism>
<gene>
    <name evidence="2" type="ORF">A176_003196</name>
</gene>